<keyword evidence="1" id="KW-0134">Cell wall</keyword>
<dbReference type="InterPro" id="IPR041033">
    <property type="entry name" value="SpaA_PFL_dom_1"/>
</dbReference>
<organism evidence="8 9">
    <name type="scientific">Bifidobacterium pullorum subsp. gallinarum</name>
    <dbReference type="NCBI Taxonomy" id="78344"/>
    <lineage>
        <taxon>Bacteria</taxon>
        <taxon>Bacillati</taxon>
        <taxon>Actinomycetota</taxon>
        <taxon>Actinomycetes</taxon>
        <taxon>Bifidobacteriales</taxon>
        <taxon>Bifidobacteriaceae</taxon>
        <taxon>Bifidobacterium</taxon>
    </lineage>
</organism>
<evidence type="ECO:0000259" key="7">
    <source>
        <dbReference type="Pfam" id="PF17802"/>
    </source>
</evidence>
<reference evidence="8 9" key="1">
    <citation type="submission" date="2019-01" db="EMBL/GenBank/DDBJ databases">
        <title>Complete genome sequence of Bifidobacterium gallinarum CACC 514.</title>
        <authorList>
            <person name="Jung M."/>
        </authorList>
    </citation>
    <scope>NUCLEOTIDE SEQUENCE [LARGE SCALE GENOMIC DNA]</scope>
    <source>
        <strain evidence="8 9">CACC 514</strain>
    </source>
</reference>
<keyword evidence="3" id="KW-0732">Signal</keyword>
<feature type="transmembrane region" description="Helical" evidence="5">
    <location>
        <begin position="386"/>
        <end position="408"/>
    </location>
</feature>
<evidence type="ECO:0000256" key="1">
    <source>
        <dbReference type="ARBA" id="ARBA00022512"/>
    </source>
</evidence>
<dbReference type="Gene3D" id="2.60.40.10">
    <property type="entry name" value="Immunoglobulins"/>
    <property type="match status" value="1"/>
</dbReference>
<evidence type="ECO:0000259" key="6">
    <source>
        <dbReference type="Pfam" id="PF00746"/>
    </source>
</evidence>
<evidence type="ECO:0000256" key="2">
    <source>
        <dbReference type="ARBA" id="ARBA00022525"/>
    </source>
</evidence>
<evidence type="ECO:0000256" key="3">
    <source>
        <dbReference type="ARBA" id="ARBA00022729"/>
    </source>
</evidence>
<keyword evidence="5" id="KW-1133">Transmembrane helix</keyword>
<evidence type="ECO:0000256" key="4">
    <source>
        <dbReference type="ARBA" id="ARBA00023088"/>
    </source>
</evidence>
<dbReference type="InterPro" id="IPR019931">
    <property type="entry name" value="LPXTG_anchor"/>
</dbReference>
<dbReference type="Gene3D" id="2.60.40.740">
    <property type="match status" value="1"/>
</dbReference>
<dbReference type="Proteomes" id="UP000293589">
    <property type="component" value="Chromosome"/>
</dbReference>
<dbReference type="NCBIfam" id="TIGR01167">
    <property type="entry name" value="LPXTG_anchor"/>
    <property type="match status" value="1"/>
</dbReference>
<evidence type="ECO:0000256" key="5">
    <source>
        <dbReference type="SAM" id="Phobius"/>
    </source>
</evidence>
<dbReference type="Pfam" id="PF17802">
    <property type="entry name" value="SpaA"/>
    <property type="match status" value="1"/>
</dbReference>
<sequence>MARAPSWAVRQAVRTVHAERSAGPSVRVSAFRQESTDMNKGLKKGLGALAAVASLLALGPLAAANAAQPTRTRIDAFANDGTIAVESADGRTDISKHTINAYLLAPYTSAVATGDTLNEYAVSTGTGYADKVTTAVKAAFPDADKGADGWQVALGDATTTLDEANPMDWVARNLLDADAAKFEGKVVVLEYSAKLNRNAVIGGTGNENAVTWTIGSNPQDPASTEKRTDKTHVYTSSVRIAKIDNATKAAIDGAEFGVTDKDGKAVRFTKLDDGTYAVADSTDKSALDHITVNSKTLNGGATTIRGLYGGGYTFTEAKAPEGYIGLLLPSFKVSATLDEGSNAAKMAVTDLGASRLVSFDAKADANAGRVTVANAKSLKDLPKTGAAGITLMSSVAAVLMACGAALILSRKHRA</sequence>
<gene>
    <name evidence="8" type="ORF">ESN35_05625</name>
</gene>
<keyword evidence="5" id="KW-0472">Membrane</keyword>
<keyword evidence="2" id="KW-0964">Secreted</keyword>
<dbReference type="GO" id="GO:0005975">
    <property type="term" value="P:carbohydrate metabolic process"/>
    <property type="evidence" value="ECO:0007669"/>
    <property type="project" value="UniProtKB-ARBA"/>
</dbReference>
<dbReference type="KEGG" id="bgx:ESN35_05625"/>
<proteinExistence type="predicted"/>
<protein>
    <submittedName>
        <fullName evidence="8">LPXTG cell wall anchor domain-containing protein</fullName>
    </submittedName>
</protein>
<evidence type="ECO:0000313" key="8">
    <source>
        <dbReference type="EMBL" id="QAY32942.1"/>
    </source>
</evidence>
<accession>A0A4V0YB42</accession>
<feature type="transmembrane region" description="Helical" evidence="5">
    <location>
        <begin position="45"/>
        <end position="63"/>
    </location>
</feature>
<evidence type="ECO:0000313" key="9">
    <source>
        <dbReference type="Proteomes" id="UP000293589"/>
    </source>
</evidence>
<dbReference type="Pfam" id="PF00746">
    <property type="entry name" value="Gram_pos_anchor"/>
    <property type="match status" value="1"/>
</dbReference>
<feature type="domain" description="SpaA-like prealbumin fold" evidence="7">
    <location>
        <begin position="237"/>
        <end position="326"/>
    </location>
</feature>
<dbReference type="EMBL" id="CP035464">
    <property type="protein sequence ID" value="QAY32942.1"/>
    <property type="molecule type" value="Genomic_DNA"/>
</dbReference>
<name>A0A4V0YB42_9BIFI</name>
<dbReference type="AlphaFoldDB" id="A0A4V0YB42"/>
<keyword evidence="4" id="KW-0572">Peptidoglycan-anchor</keyword>
<feature type="domain" description="Gram-positive cocci surface proteins LPxTG" evidence="6">
    <location>
        <begin position="374"/>
        <end position="412"/>
    </location>
</feature>
<keyword evidence="5" id="KW-0812">Transmembrane</keyword>
<dbReference type="InterPro" id="IPR013783">
    <property type="entry name" value="Ig-like_fold"/>
</dbReference>